<keyword evidence="9" id="KW-0732">Signal</keyword>
<comment type="caution">
    <text evidence="10">The sequence shown here is derived from an EMBL/GenBank/DDBJ whole genome shotgun (WGS) entry which is preliminary data.</text>
</comment>
<protein>
    <recommendedName>
        <fullName evidence="12">Ionotropic receptor</fullName>
    </recommendedName>
</protein>
<feature type="chain" id="PRO_5041353561" description="Ionotropic receptor" evidence="9">
    <location>
        <begin position="24"/>
        <end position="619"/>
    </location>
</feature>
<dbReference type="PANTHER" id="PTHR42643:SF30">
    <property type="entry name" value="IONOTROPIC RECEPTOR 40A-RELATED"/>
    <property type="match status" value="1"/>
</dbReference>
<name>A0AA39FW93_9HYME</name>
<evidence type="ECO:0000256" key="8">
    <source>
        <dbReference type="SAM" id="Phobius"/>
    </source>
</evidence>
<keyword evidence="3 8" id="KW-0812">Transmembrane</keyword>
<keyword evidence="5 8" id="KW-0472">Membrane</keyword>
<accession>A0AA39FW93</accession>
<proteinExistence type="predicted"/>
<evidence type="ECO:0000313" key="10">
    <source>
        <dbReference type="EMBL" id="KAK0176630.1"/>
    </source>
</evidence>
<dbReference type="SUPFAM" id="SSF53850">
    <property type="entry name" value="Periplasmic binding protein-like II"/>
    <property type="match status" value="1"/>
</dbReference>
<dbReference type="Gene3D" id="1.10.287.70">
    <property type="match status" value="1"/>
</dbReference>
<feature type="transmembrane region" description="Helical" evidence="8">
    <location>
        <begin position="574"/>
        <end position="596"/>
    </location>
</feature>
<keyword evidence="2" id="KW-1003">Cell membrane</keyword>
<keyword evidence="11" id="KW-1185">Reference proteome</keyword>
<feature type="transmembrane region" description="Helical" evidence="8">
    <location>
        <begin position="398"/>
        <end position="422"/>
    </location>
</feature>
<sequence length="619" mass="72285">MEKFFKLLLIGLLLQWKLLLVNGWNTKKSNFDRASVINEMAMDMLKSCYMEFKTIIIHSDSDQTIINSIGKLETSTLMLISNSSKNNIGVAQYLHMPLFIMTPKSRMEFHDILMSFKSSPLWNIMAPFLILDKSSRKCMNAPNILKTAWEMNVVKSFFLCVNSKNVSMIYTYNPYTNRAPQPWKNVKTTKNRTDGWTMYSKLNGEGNICDGLNFDRTEHLDGSIIRAVVTISPEHEWIPDKDYDENLMEKMYPVDFLVIQAMKSALNVTFIFNVDEEGFDMKEKATGFYKRLENRSSDIAICLRTHYTSRHFQMTYPVFYSQLHIVTNNRGFYTPLEKIKNYYGIVTLISMCVIFSMTYIVIVLSGRRRRWAFAGFEVIRLIVNASIHSRMNTLSRRIFFTMIFLYCLIFQATFSGHLSAFLTKDEFRKNVEKLEDLKDPRYDVIYGSSSVLPLIDDPLLKKKFIVSHPNCAPLIIGNDSAACISDVAYLLTIVFDQKLHLSKEPISNTVYILPIRDDWLLRERLDIFLMRLEQGEHIYQLFKGHLEKERRRQNRILAMSEVNAHPIRLWMLDFIFYVLIGGLILAIVSFGCEWQIRRAGSLRRFRNVCVRRRVANRRN</sequence>
<organism evidence="10 11">
    <name type="scientific">Microctonus aethiopoides</name>
    <dbReference type="NCBI Taxonomy" id="144406"/>
    <lineage>
        <taxon>Eukaryota</taxon>
        <taxon>Metazoa</taxon>
        <taxon>Ecdysozoa</taxon>
        <taxon>Arthropoda</taxon>
        <taxon>Hexapoda</taxon>
        <taxon>Insecta</taxon>
        <taxon>Pterygota</taxon>
        <taxon>Neoptera</taxon>
        <taxon>Endopterygota</taxon>
        <taxon>Hymenoptera</taxon>
        <taxon>Apocrita</taxon>
        <taxon>Ichneumonoidea</taxon>
        <taxon>Braconidae</taxon>
        <taxon>Euphorinae</taxon>
        <taxon>Microctonus</taxon>
    </lineage>
</organism>
<evidence type="ECO:0000256" key="7">
    <source>
        <dbReference type="ARBA" id="ARBA00023180"/>
    </source>
</evidence>
<evidence type="ECO:0000256" key="9">
    <source>
        <dbReference type="SAM" id="SignalP"/>
    </source>
</evidence>
<evidence type="ECO:0000256" key="4">
    <source>
        <dbReference type="ARBA" id="ARBA00022989"/>
    </source>
</evidence>
<dbReference type="GO" id="GO:0005886">
    <property type="term" value="C:plasma membrane"/>
    <property type="evidence" value="ECO:0007669"/>
    <property type="project" value="UniProtKB-SubCell"/>
</dbReference>
<feature type="signal peptide" evidence="9">
    <location>
        <begin position="1"/>
        <end position="23"/>
    </location>
</feature>
<keyword evidence="6" id="KW-0675">Receptor</keyword>
<dbReference type="InterPro" id="IPR052192">
    <property type="entry name" value="Insect_Ionotropic_Sensory_Rcpt"/>
</dbReference>
<evidence type="ECO:0008006" key="12">
    <source>
        <dbReference type="Google" id="ProtNLM"/>
    </source>
</evidence>
<evidence type="ECO:0000256" key="3">
    <source>
        <dbReference type="ARBA" id="ARBA00022692"/>
    </source>
</evidence>
<comment type="subcellular location">
    <subcellularLocation>
        <location evidence="1">Cell membrane</location>
        <topology evidence="1">Multi-pass membrane protein</topology>
    </subcellularLocation>
</comment>
<evidence type="ECO:0000256" key="6">
    <source>
        <dbReference type="ARBA" id="ARBA00023170"/>
    </source>
</evidence>
<reference evidence="10" key="1">
    <citation type="journal article" date="2023" name="bioRxiv">
        <title>Scaffold-level genome assemblies of two parasitoid biocontrol wasps reveal the parthenogenesis mechanism and an associated novel virus.</title>
        <authorList>
            <person name="Inwood S."/>
            <person name="Skelly J."/>
            <person name="Guhlin J."/>
            <person name="Harrop T."/>
            <person name="Goldson S."/>
            <person name="Dearden P."/>
        </authorList>
    </citation>
    <scope>NUCLEOTIDE SEQUENCE</scope>
    <source>
        <strain evidence="10">Irish</strain>
        <tissue evidence="10">Whole body</tissue>
    </source>
</reference>
<evidence type="ECO:0000256" key="1">
    <source>
        <dbReference type="ARBA" id="ARBA00004651"/>
    </source>
</evidence>
<dbReference type="EMBL" id="JAQQBS010000001">
    <property type="protein sequence ID" value="KAK0176630.1"/>
    <property type="molecule type" value="Genomic_DNA"/>
</dbReference>
<feature type="transmembrane region" description="Helical" evidence="8">
    <location>
        <begin position="342"/>
        <end position="364"/>
    </location>
</feature>
<evidence type="ECO:0000256" key="5">
    <source>
        <dbReference type="ARBA" id="ARBA00023136"/>
    </source>
</evidence>
<keyword evidence="4 8" id="KW-1133">Transmembrane helix</keyword>
<dbReference type="AlphaFoldDB" id="A0AA39FW93"/>
<dbReference type="PANTHER" id="PTHR42643">
    <property type="entry name" value="IONOTROPIC RECEPTOR 20A-RELATED"/>
    <property type="match status" value="1"/>
</dbReference>
<keyword evidence="7" id="KW-0325">Glycoprotein</keyword>
<dbReference type="Proteomes" id="UP001168990">
    <property type="component" value="Unassembled WGS sequence"/>
</dbReference>
<evidence type="ECO:0000256" key="2">
    <source>
        <dbReference type="ARBA" id="ARBA00022475"/>
    </source>
</evidence>
<gene>
    <name evidence="10" type="ORF">PV328_000747</name>
</gene>
<reference evidence="10" key="2">
    <citation type="submission" date="2023-03" db="EMBL/GenBank/DDBJ databases">
        <authorList>
            <person name="Inwood S.N."/>
            <person name="Skelly J.G."/>
            <person name="Guhlin J."/>
            <person name="Harrop T.W.R."/>
            <person name="Goldson S.G."/>
            <person name="Dearden P.K."/>
        </authorList>
    </citation>
    <scope>NUCLEOTIDE SEQUENCE</scope>
    <source>
        <strain evidence="10">Irish</strain>
        <tissue evidence="10">Whole body</tissue>
    </source>
</reference>
<evidence type="ECO:0000313" key="11">
    <source>
        <dbReference type="Proteomes" id="UP001168990"/>
    </source>
</evidence>